<dbReference type="Pfam" id="PF14338">
    <property type="entry name" value="Mrr_N"/>
    <property type="match status" value="1"/>
</dbReference>
<feature type="domain" description="Restriction system protein Mrr-like N-terminal" evidence="1">
    <location>
        <begin position="9"/>
        <end position="94"/>
    </location>
</feature>
<gene>
    <name evidence="2" type="ORF">E3J84_06300</name>
</gene>
<dbReference type="AlphaFoldDB" id="A0A523RRS3"/>
<dbReference type="InterPro" id="IPR025745">
    <property type="entry name" value="Mrr-like_N_dom"/>
</dbReference>
<comment type="caution">
    <text evidence="2">The sequence shown here is derived from an EMBL/GenBank/DDBJ whole genome shotgun (WGS) entry which is preliminary data.</text>
</comment>
<dbReference type="EMBL" id="SOKJ01000362">
    <property type="protein sequence ID" value="TET08349.1"/>
    <property type="molecule type" value="Genomic_DNA"/>
</dbReference>
<organism evidence="2 3">
    <name type="scientific">Aerophobetes bacterium</name>
    <dbReference type="NCBI Taxonomy" id="2030807"/>
    <lineage>
        <taxon>Bacteria</taxon>
        <taxon>Candidatus Aerophobota</taxon>
    </lineage>
</organism>
<evidence type="ECO:0000313" key="2">
    <source>
        <dbReference type="EMBL" id="TET08349.1"/>
    </source>
</evidence>
<dbReference type="Proteomes" id="UP000316360">
    <property type="component" value="Unassembled WGS sequence"/>
</dbReference>
<evidence type="ECO:0000313" key="3">
    <source>
        <dbReference type="Proteomes" id="UP000316360"/>
    </source>
</evidence>
<reference evidence="2 3" key="1">
    <citation type="submission" date="2019-03" db="EMBL/GenBank/DDBJ databases">
        <title>Metabolic potential of uncultured bacteria and archaea associated with petroleum seepage in deep-sea sediments.</title>
        <authorList>
            <person name="Dong X."/>
            <person name="Hubert C."/>
        </authorList>
    </citation>
    <scope>NUCLEOTIDE SEQUENCE [LARGE SCALE GENOMIC DNA]</scope>
    <source>
        <strain evidence="2">E44_bin7</strain>
    </source>
</reference>
<protein>
    <recommendedName>
        <fullName evidence="1">Restriction system protein Mrr-like N-terminal domain-containing protein</fullName>
    </recommendedName>
</protein>
<accession>A0A523RRS3</accession>
<proteinExistence type="predicted"/>
<sequence>MAIPIEKNVCLPLLKVIADAGGELLMAKAIRAVEKFFPSLTEDDKLEPLPSGRSKRWSNRVQWARQRLIQEGHLDRQAPRGIWRITQEGKEYLEREWPNWKPRYSKETESDRSGLPLHEKLKNYLSQIGEILKKYPEKERRETPYIYDVIWREFAESPRASHVFEVQDKGNLIEALAKLQHAREIWGSKLFLIVTGEKDHRRLSQLVGPLLSGTFHRLSQDLIVLSQEDTERLYETLSEEKELLKHLLI</sequence>
<name>A0A523RRS3_UNCAE</name>
<evidence type="ECO:0000259" key="1">
    <source>
        <dbReference type="Pfam" id="PF14338"/>
    </source>
</evidence>